<comment type="function">
    <text evidence="3 4">Together with the chaperonin GroEL, plays an essential role in assisting protein folding. The GroEL-GroES system forms a nano-cage that allows encapsulation of the non-native substrate proteins and provides a physical environment optimized to promote and accelerate protein folding. GroES binds to the apical surface of the GroEL ring, thereby capping the opening of the GroEL channel.</text>
</comment>
<dbReference type="HAMAP" id="MF_00580">
    <property type="entry name" value="CH10"/>
    <property type="match status" value="1"/>
</dbReference>
<dbReference type="PRINTS" id="PR00297">
    <property type="entry name" value="CHAPERONIN10"/>
</dbReference>
<dbReference type="EMBL" id="JAAEJV010000040">
    <property type="protein sequence ID" value="MBF5059782.1"/>
    <property type="molecule type" value="Genomic_DNA"/>
</dbReference>
<dbReference type="InterPro" id="IPR011032">
    <property type="entry name" value="GroES-like_sf"/>
</dbReference>
<evidence type="ECO:0000256" key="2">
    <source>
        <dbReference type="ARBA" id="ARBA00023186"/>
    </source>
</evidence>
<dbReference type="SMART" id="SM00883">
    <property type="entry name" value="Cpn10"/>
    <property type="match status" value="1"/>
</dbReference>
<evidence type="ECO:0000256" key="3">
    <source>
        <dbReference type="HAMAP-Rule" id="MF_00580"/>
    </source>
</evidence>
<dbReference type="Gene3D" id="2.30.33.40">
    <property type="entry name" value="GroES chaperonin"/>
    <property type="match status" value="1"/>
</dbReference>
<reference evidence="5 6" key="1">
    <citation type="submission" date="2020-01" db="EMBL/GenBank/DDBJ databases">
        <title>Draft genome sequence of Cand. Neptunochlamydia vexilliferae K9.</title>
        <authorList>
            <person name="Schulz F."/>
            <person name="Koestlbacher S."/>
            <person name="Wascher F."/>
            <person name="Pizzetti I."/>
            <person name="Horn M."/>
        </authorList>
    </citation>
    <scope>NUCLEOTIDE SEQUENCE [LARGE SCALE GENOMIC DNA]</scope>
    <source>
        <strain evidence="5 6">K9</strain>
    </source>
</reference>
<dbReference type="NCBIfam" id="NF001533">
    <property type="entry name" value="PRK00364.2-4"/>
    <property type="match status" value="1"/>
</dbReference>
<dbReference type="Proteomes" id="UP001194714">
    <property type="component" value="Unassembled WGS sequence"/>
</dbReference>
<dbReference type="Pfam" id="PF00166">
    <property type="entry name" value="Cpn10"/>
    <property type="match status" value="1"/>
</dbReference>
<keyword evidence="6" id="KW-1185">Reference proteome</keyword>
<evidence type="ECO:0000256" key="4">
    <source>
        <dbReference type="RuleBase" id="RU000535"/>
    </source>
</evidence>
<keyword evidence="2 3" id="KW-0143">Chaperone</keyword>
<proteinExistence type="inferred from homology"/>
<name>A0ABS0B1P4_9BACT</name>
<comment type="subcellular location">
    <subcellularLocation>
        <location evidence="3">Cytoplasm</location>
    </subcellularLocation>
</comment>
<evidence type="ECO:0000313" key="5">
    <source>
        <dbReference type="EMBL" id="MBF5059782.1"/>
    </source>
</evidence>
<dbReference type="CDD" id="cd00320">
    <property type="entry name" value="cpn10"/>
    <property type="match status" value="1"/>
</dbReference>
<evidence type="ECO:0000313" key="6">
    <source>
        <dbReference type="Proteomes" id="UP001194714"/>
    </source>
</evidence>
<dbReference type="RefSeq" id="WP_194848094.1">
    <property type="nucleotide sequence ID" value="NZ_JAAEJV010000040.1"/>
</dbReference>
<dbReference type="PANTHER" id="PTHR10772:SF58">
    <property type="entry name" value="CO-CHAPERONIN GROES"/>
    <property type="match status" value="1"/>
</dbReference>
<sequence>METQKKVSLRPLGDRILVQRLEQEETLKGGIILPDSAKKKQEMAEVVAVGKGKEHPIPVKVGDTVLMDKYSGQEVTVEDEEFIVLRADDLIAIVE</sequence>
<evidence type="ECO:0000256" key="1">
    <source>
        <dbReference type="ARBA" id="ARBA00006975"/>
    </source>
</evidence>
<dbReference type="SUPFAM" id="SSF50129">
    <property type="entry name" value="GroES-like"/>
    <property type="match status" value="1"/>
</dbReference>
<accession>A0ABS0B1P4</accession>
<keyword evidence="3" id="KW-0963">Cytoplasm</keyword>
<dbReference type="PANTHER" id="PTHR10772">
    <property type="entry name" value="10 KDA HEAT SHOCK PROTEIN"/>
    <property type="match status" value="1"/>
</dbReference>
<comment type="similarity">
    <text evidence="1 3 4">Belongs to the GroES chaperonin family.</text>
</comment>
<dbReference type="InterPro" id="IPR018369">
    <property type="entry name" value="Chaprnonin_Cpn10_CS"/>
</dbReference>
<protein>
    <recommendedName>
        <fullName evidence="3">Co-chaperonin GroES</fullName>
    </recommendedName>
    <alternativeName>
        <fullName evidence="3">10 kDa chaperonin</fullName>
    </alternativeName>
    <alternativeName>
        <fullName evidence="3">Chaperonin-10</fullName>
        <shortName evidence="3">Cpn10</shortName>
    </alternativeName>
</protein>
<comment type="caution">
    <text evidence="5">The sequence shown here is derived from an EMBL/GenBank/DDBJ whole genome shotgun (WGS) entry which is preliminary data.</text>
</comment>
<comment type="subunit">
    <text evidence="3">Heptamer of 7 subunits arranged in a ring. Interacts with the chaperonin GroEL.</text>
</comment>
<dbReference type="InterPro" id="IPR037124">
    <property type="entry name" value="Chaperonin_GroES_sf"/>
</dbReference>
<gene>
    <name evidence="3" type="primary">groES</name>
    <name evidence="3" type="synonym">groS</name>
    <name evidence="5" type="ORF">NEPTK9_001300</name>
</gene>
<dbReference type="PROSITE" id="PS00681">
    <property type="entry name" value="CHAPERONINS_CPN10"/>
    <property type="match status" value="1"/>
</dbReference>
<dbReference type="NCBIfam" id="NF001531">
    <property type="entry name" value="PRK00364.2-2"/>
    <property type="match status" value="1"/>
</dbReference>
<dbReference type="InterPro" id="IPR020818">
    <property type="entry name" value="Chaperonin_GroES"/>
</dbReference>
<organism evidence="5 6">
    <name type="scientific">Candidatus Neptunichlamydia vexilliferae</name>
    <dbReference type="NCBI Taxonomy" id="1651774"/>
    <lineage>
        <taxon>Bacteria</taxon>
        <taxon>Pseudomonadati</taxon>
        <taxon>Chlamydiota</taxon>
        <taxon>Chlamydiia</taxon>
        <taxon>Parachlamydiales</taxon>
        <taxon>Simkaniaceae</taxon>
        <taxon>Candidatus Neptunichlamydia</taxon>
    </lineage>
</organism>